<dbReference type="Proteomes" id="UP000054321">
    <property type="component" value="Unassembled WGS sequence"/>
</dbReference>
<reference evidence="3" key="2">
    <citation type="submission" date="2015-01" db="EMBL/GenBank/DDBJ databases">
        <title>Evolutionary Origins and Diversification of the Mycorrhizal Mutualists.</title>
        <authorList>
            <consortium name="DOE Joint Genome Institute"/>
            <consortium name="Mycorrhizal Genomics Consortium"/>
            <person name="Kohler A."/>
            <person name="Kuo A."/>
            <person name="Nagy L.G."/>
            <person name="Floudas D."/>
            <person name="Copeland A."/>
            <person name="Barry K.W."/>
            <person name="Cichocki N."/>
            <person name="Veneault-Fourrey C."/>
            <person name="LaButti K."/>
            <person name="Lindquist E.A."/>
            <person name="Lipzen A."/>
            <person name="Lundell T."/>
            <person name="Morin E."/>
            <person name="Murat C."/>
            <person name="Riley R."/>
            <person name="Ohm R."/>
            <person name="Sun H."/>
            <person name="Tunlid A."/>
            <person name="Henrissat B."/>
            <person name="Grigoriev I.V."/>
            <person name="Hibbett D.S."/>
            <person name="Martin F."/>
        </authorList>
    </citation>
    <scope>NUCLEOTIDE SEQUENCE [LARGE SCALE GENOMIC DNA]</scope>
    <source>
        <strain evidence="3">Zn</strain>
    </source>
</reference>
<protein>
    <submittedName>
        <fullName evidence="2">Uncharacterized protein</fullName>
    </submittedName>
</protein>
<dbReference type="HOGENOM" id="CLU_1806756_0_0_1"/>
<dbReference type="EMBL" id="KN832873">
    <property type="protein sequence ID" value="KIN04231.1"/>
    <property type="molecule type" value="Genomic_DNA"/>
</dbReference>
<evidence type="ECO:0000313" key="3">
    <source>
        <dbReference type="Proteomes" id="UP000054321"/>
    </source>
</evidence>
<sequence>MAETSHGSGGMADGDLEPSPHVYKLPYGCEYGTKYQYGVPTGTGDPNMKPLRGPGCEPSRGKPASVFTSLARSADVAPESLAARDLLGPHVGRLGDGTLYAHPGPLALLLQKKTRPSRSSPAGDDDPHALPPQQASPAHWSYS</sequence>
<feature type="region of interest" description="Disordered" evidence="1">
    <location>
        <begin position="42"/>
        <end position="64"/>
    </location>
</feature>
<dbReference type="AlphaFoldDB" id="A0A0C3H7Q5"/>
<keyword evidence="3" id="KW-1185">Reference proteome</keyword>
<dbReference type="InParanoid" id="A0A0C3H7Q5"/>
<evidence type="ECO:0000313" key="2">
    <source>
        <dbReference type="EMBL" id="KIN04231.1"/>
    </source>
</evidence>
<gene>
    <name evidence="2" type="ORF">OIDMADRAFT_52155</name>
</gene>
<accession>A0A0C3H7Q5</accession>
<reference evidence="2 3" key="1">
    <citation type="submission" date="2014-04" db="EMBL/GenBank/DDBJ databases">
        <authorList>
            <consortium name="DOE Joint Genome Institute"/>
            <person name="Kuo A."/>
            <person name="Martino E."/>
            <person name="Perotto S."/>
            <person name="Kohler A."/>
            <person name="Nagy L.G."/>
            <person name="Floudas D."/>
            <person name="Copeland A."/>
            <person name="Barry K.W."/>
            <person name="Cichocki N."/>
            <person name="Veneault-Fourrey C."/>
            <person name="LaButti K."/>
            <person name="Lindquist E.A."/>
            <person name="Lipzen A."/>
            <person name="Lundell T."/>
            <person name="Morin E."/>
            <person name="Murat C."/>
            <person name="Sun H."/>
            <person name="Tunlid A."/>
            <person name="Henrissat B."/>
            <person name="Grigoriev I.V."/>
            <person name="Hibbett D.S."/>
            <person name="Martin F."/>
            <person name="Nordberg H.P."/>
            <person name="Cantor M.N."/>
            <person name="Hua S.X."/>
        </authorList>
    </citation>
    <scope>NUCLEOTIDE SEQUENCE [LARGE SCALE GENOMIC DNA]</scope>
    <source>
        <strain evidence="2 3">Zn</strain>
    </source>
</reference>
<name>A0A0C3H7Q5_OIDMZ</name>
<evidence type="ECO:0000256" key="1">
    <source>
        <dbReference type="SAM" id="MobiDB-lite"/>
    </source>
</evidence>
<feature type="region of interest" description="Disordered" evidence="1">
    <location>
        <begin position="111"/>
        <end position="143"/>
    </location>
</feature>
<organism evidence="2 3">
    <name type="scientific">Oidiodendron maius (strain Zn)</name>
    <dbReference type="NCBI Taxonomy" id="913774"/>
    <lineage>
        <taxon>Eukaryota</taxon>
        <taxon>Fungi</taxon>
        <taxon>Dikarya</taxon>
        <taxon>Ascomycota</taxon>
        <taxon>Pezizomycotina</taxon>
        <taxon>Leotiomycetes</taxon>
        <taxon>Leotiomycetes incertae sedis</taxon>
        <taxon>Myxotrichaceae</taxon>
        <taxon>Oidiodendron</taxon>
    </lineage>
</organism>
<proteinExistence type="predicted"/>